<dbReference type="InterPro" id="IPR027417">
    <property type="entry name" value="P-loop_NTPase"/>
</dbReference>
<gene>
    <name evidence="6" type="ORF">GGX14DRAFT_326290</name>
</gene>
<dbReference type="AlphaFoldDB" id="A0AAD6VH44"/>
<evidence type="ECO:0000256" key="1">
    <source>
        <dbReference type="ARBA" id="ARBA00005446"/>
    </source>
</evidence>
<dbReference type="PANTHER" id="PTHR13710">
    <property type="entry name" value="DNA HELICASE RECQ FAMILY MEMBER"/>
    <property type="match status" value="1"/>
</dbReference>
<dbReference type="GO" id="GO:0003677">
    <property type="term" value="F:DNA binding"/>
    <property type="evidence" value="ECO:0007669"/>
    <property type="project" value="UniProtKB-KW"/>
</dbReference>
<evidence type="ECO:0000313" key="7">
    <source>
        <dbReference type="Proteomes" id="UP001219525"/>
    </source>
</evidence>
<evidence type="ECO:0000256" key="2">
    <source>
        <dbReference type="ARBA" id="ARBA00023125"/>
    </source>
</evidence>
<evidence type="ECO:0000256" key="3">
    <source>
        <dbReference type="ARBA" id="ARBA00023235"/>
    </source>
</evidence>
<comment type="similarity">
    <text evidence="1">Belongs to the helicase family. RecQ subfamily.</text>
</comment>
<comment type="catalytic activity">
    <reaction evidence="4">
        <text>Couples ATP hydrolysis with the unwinding of duplex DNA by translocating in the 3'-5' direction.</text>
        <dbReference type="EC" id="5.6.2.4"/>
    </reaction>
</comment>
<keyword evidence="7" id="KW-1185">Reference proteome</keyword>
<dbReference type="EC" id="5.6.2.4" evidence="5"/>
<dbReference type="GO" id="GO:0009378">
    <property type="term" value="F:four-way junction helicase activity"/>
    <property type="evidence" value="ECO:0007669"/>
    <property type="project" value="TreeGrafter"/>
</dbReference>
<evidence type="ECO:0000256" key="5">
    <source>
        <dbReference type="ARBA" id="ARBA00034808"/>
    </source>
</evidence>
<feature type="non-terminal residue" evidence="6">
    <location>
        <position position="1"/>
    </location>
</feature>
<dbReference type="SUPFAM" id="SSF52540">
    <property type="entry name" value="P-loop containing nucleoside triphosphate hydrolases"/>
    <property type="match status" value="1"/>
</dbReference>
<dbReference type="GO" id="GO:0005694">
    <property type="term" value="C:chromosome"/>
    <property type="evidence" value="ECO:0007669"/>
    <property type="project" value="TreeGrafter"/>
</dbReference>
<dbReference type="GO" id="GO:0043138">
    <property type="term" value="F:3'-5' DNA helicase activity"/>
    <property type="evidence" value="ECO:0007669"/>
    <property type="project" value="UniProtKB-EC"/>
</dbReference>
<dbReference type="Gene3D" id="3.40.50.300">
    <property type="entry name" value="P-loop containing nucleotide triphosphate hydrolases"/>
    <property type="match status" value="1"/>
</dbReference>
<feature type="non-terminal residue" evidence="6">
    <location>
        <position position="101"/>
    </location>
</feature>
<organism evidence="6 7">
    <name type="scientific">Mycena pura</name>
    <dbReference type="NCBI Taxonomy" id="153505"/>
    <lineage>
        <taxon>Eukaryota</taxon>
        <taxon>Fungi</taxon>
        <taxon>Dikarya</taxon>
        <taxon>Basidiomycota</taxon>
        <taxon>Agaricomycotina</taxon>
        <taxon>Agaricomycetes</taxon>
        <taxon>Agaricomycetidae</taxon>
        <taxon>Agaricales</taxon>
        <taxon>Marasmiineae</taxon>
        <taxon>Mycenaceae</taxon>
        <taxon>Mycena</taxon>
    </lineage>
</organism>
<reference evidence="6" key="1">
    <citation type="submission" date="2023-03" db="EMBL/GenBank/DDBJ databases">
        <title>Massive genome expansion in bonnet fungi (Mycena s.s.) driven by repeated elements and novel gene families across ecological guilds.</title>
        <authorList>
            <consortium name="Lawrence Berkeley National Laboratory"/>
            <person name="Harder C.B."/>
            <person name="Miyauchi S."/>
            <person name="Viragh M."/>
            <person name="Kuo A."/>
            <person name="Thoen E."/>
            <person name="Andreopoulos B."/>
            <person name="Lu D."/>
            <person name="Skrede I."/>
            <person name="Drula E."/>
            <person name="Henrissat B."/>
            <person name="Morin E."/>
            <person name="Kohler A."/>
            <person name="Barry K."/>
            <person name="LaButti K."/>
            <person name="Morin E."/>
            <person name="Salamov A."/>
            <person name="Lipzen A."/>
            <person name="Mereny Z."/>
            <person name="Hegedus B."/>
            <person name="Baldrian P."/>
            <person name="Stursova M."/>
            <person name="Weitz H."/>
            <person name="Taylor A."/>
            <person name="Grigoriev I.V."/>
            <person name="Nagy L.G."/>
            <person name="Martin F."/>
            <person name="Kauserud H."/>
        </authorList>
    </citation>
    <scope>NUCLEOTIDE SEQUENCE</scope>
    <source>
        <strain evidence="6">9144</strain>
    </source>
</reference>
<keyword evidence="2" id="KW-0238">DNA-binding</keyword>
<dbReference type="GO" id="GO:0005737">
    <property type="term" value="C:cytoplasm"/>
    <property type="evidence" value="ECO:0007669"/>
    <property type="project" value="TreeGrafter"/>
</dbReference>
<dbReference type="Proteomes" id="UP001219525">
    <property type="component" value="Unassembled WGS sequence"/>
</dbReference>
<proteinExistence type="inferred from homology"/>
<evidence type="ECO:0000313" key="6">
    <source>
        <dbReference type="EMBL" id="KAJ7212618.1"/>
    </source>
</evidence>
<evidence type="ECO:0000256" key="4">
    <source>
        <dbReference type="ARBA" id="ARBA00034617"/>
    </source>
</evidence>
<accession>A0AAD6VH44</accession>
<comment type="caution">
    <text evidence="6">The sequence shown here is derived from an EMBL/GenBank/DDBJ whole genome shotgun (WGS) entry which is preliminary data.</text>
</comment>
<keyword evidence="3" id="KW-0413">Isomerase</keyword>
<name>A0AAD6VH44_9AGAR</name>
<dbReference type="PANTHER" id="PTHR13710:SF105">
    <property type="entry name" value="ATP-DEPENDENT DNA HELICASE Q1"/>
    <property type="match status" value="1"/>
</dbReference>
<sequence>EIAGSLEFSKKALSQPRFQEHLRMVFIDEAHCVSLWGGSFRFEYAELGVLRGRVPASVAFAIASATLPTHVLDDVHAKLKIGTDAASVSNSNARPNIALSV</sequence>
<dbReference type="EMBL" id="JARJCW010000023">
    <property type="protein sequence ID" value="KAJ7212618.1"/>
    <property type="molecule type" value="Genomic_DNA"/>
</dbReference>
<protein>
    <recommendedName>
        <fullName evidence="5">DNA 3'-5' helicase</fullName>
        <ecNumber evidence="5">5.6.2.4</ecNumber>
    </recommendedName>
</protein>
<dbReference type="GO" id="GO:0000724">
    <property type="term" value="P:double-strand break repair via homologous recombination"/>
    <property type="evidence" value="ECO:0007669"/>
    <property type="project" value="TreeGrafter"/>
</dbReference>